<sequence>MATQYILPHLRQKQITAPKESASTSRGDEHKTNFLKYNEIFTYFWGKSPGEAKHNTTLHSSAENPYGLACVLLFQGANPRFGTGGIVLVKSNLDLLPAIKISSAACKDDKSDCEDENGPIESSDLPKEGTPQADTSPSPAEGLAVDHSPFTVFTQIHRSELGRCFKFIGWYKVSRLELLAPRTEGLVRMLNANWTIGKAWEESLLHQWAVVKLEKDDQAMKEKSEPKIERIEDDEEGGKNFNELLTEMRLKDGST</sequence>
<proteinExistence type="predicted"/>
<dbReference type="Proteomes" id="UP000799291">
    <property type="component" value="Unassembled WGS sequence"/>
</dbReference>
<accession>A0A6G1J8H8</accession>
<organism evidence="2 3">
    <name type="scientific">Lentithecium fluviatile CBS 122367</name>
    <dbReference type="NCBI Taxonomy" id="1168545"/>
    <lineage>
        <taxon>Eukaryota</taxon>
        <taxon>Fungi</taxon>
        <taxon>Dikarya</taxon>
        <taxon>Ascomycota</taxon>
        <taxon>Pezizomycotina</taxon>
        <taxon>Dothideomycetes</taxon>
        <taxon>Pleosporomycetidae</taxon>
        <taxon>Pleosporales</taxon>
        <taxon>Massarineae</taxon>
        <taxon>Lentitheciaceae</taxon>
        <taxon>Lentithecium</taxon>
    </lineage>
</organism>
<protein>
    <submittedName>
        <fullName evidence="2">Uncharacterized protein</fullName>
    </submittedName>
</protein>
<evidence type="ECO:0000256" key="1">
    <source>
        <dbReference type="SAM" id="MobiDB-lite"/>
    </source>
</evidence>
<gene>
    <name evidence="2" type="ORF">K458DRAFT_441540</name>
</gene>
<name>A0A6G1J8H8_9PLEO</name>
<evidence type="ECO:0000313" key="2">
    <source>
        <dbReference type="EMBL" id="KAF2686826.1"/>
    </source>
</evidence>
<dbReference type="OrthoDB" id="2563155at2759"/>
<reference evidence="2" key="1">
    <citation type="journal article" date="2020" name="Stud. Mycol.">
        <title>101 Dothideomycetes genomes: a test case for predicting lifestyles and emergence of pathogens.</title>
        <authorList>
            <person name="Haridas S."/>
            <person name="Albert R."/>
            <person name="Binder M."/>
            <person name="Bloem J."/>
            <person name="Labutti K."/>
            <person name="Salamov A."/>
            <person name="Andreopoulos B."/>
            <person name="Baker S."/>
            <person name="Barry K."/>
            <person name="Bills G."/>
            <person name="Bluhm B."/>
            <person name="Cannon C."/>
            <person name="Castanera R."/>
            <person name="Culley D."/>
            <person name="Daum C."/>
            <person name="Ezra D."/>
            <person name="Gonzalez J."/>
            <person name="Henrissat B."/>
            <person name="Kuo A."/>
            <person name="Liang C."/>
            <person name="Lipzen A."/>
            <person name="Lutzoni F."/>
            <person name="Magnuson J."/>
            <person name="Mondo S."/>
            <person name="Nolan M."/>
            <person name="Ohm R."/>
            <person name="Pangilinan J."/>
            <person name="Park H.-J."/>
            <person name="Ramirez L."/>
            <person name="Alfaro M."/>
            <person name="Sun H."/>
            <person name="Tritt A."/>
            <person name="Yoshinaga Y."/>
            <person name="Zwiers L.-H."/>
            <person name="Turgeon B."/>
            <person name="Goodwin S."/>
            <person name="Spatafora J."/>
            <person name="Crous P."/>
            <person name="Grigoriev I."/>
        </authorList>
    </citation>
    <scope>NUCLEOTIDE SEQUENCE</scope>
    <source>
        <strain evidence="2">CBS 122367</strain>
    </source>
</reference>
<keyword evidence="3" id="KW-1185">Reference proteome</keyword>
<dbReference type="EMBL" id="MU005576">
    <property type="protein sequence ID" value="KAF2686826.1"/>
    <property type="molecule type" value="Genomic_DNA"/>
</dbReference>
<dbReference type="AlphaFoldDB" id="A0A6G1J8H8"/>
<evidence type="ECO:0000313" key="3">
    <source>
        <dbReference type="Proteomes" id="UP000799291"/>
    </source>
</evidence>
<feature type="region of interest" description="Disordered" evidence="1">
    <location>
        <begin position="108"/>
        <end position="141"/>
    </location>
</feature>